<reference evidence="7 8" key="1">
    <citation type="journal article" date="2018" name="Nat. Genet.">
        <title>The Rosa genome provides new insights in the design of modern roses.</title>
        <authorList>
            <person name="Bendahmane M."/>
        </authorList>
    </citation>
    <scope>NUCLEOTIDE SEQUENCE [LARGE SCALE GENOMIC DNA]</scope>
    <source>
        <strain evidence="8">cv. Old Blush</strain>
    </source>
</reference>
<evidence type="ECO:0000256" key="6">
    <source>
        <dbReference type="RuleBase" id="RU364146"/>
    </source>
</evidence>
<keyword evidence="3 6" id="KW-0805">Transcription regulation</keyword>
<dbReference type="GO" id="GO:0006357">
    <property type="term" value="P:regulation of transcription by RNA polymerase II"/>
    <property type="evidence" value="ECO:0007669"/>
    <property type="project" value="InterPro"/>
</dbReference>
<evidence type="ECO:0000313" key="7">
    <source>
        <dbReference type="EMBL" id="PRQ33231.1"/>
    </source>
</evidence>
<comment type="subunit">
    <text evidence="6">Component of the Mediator complex.</text>
</comment>
<dbReference type="AlphaFoldDB" id="A0A2P6QGD2"/>
<keyword evidence="5 6" id="KW-0539">Nucleus</keyword>
<keyword evidence="6" id="KW-0010">Activator</keyword>
<dbReference type="Gramene" id="PRQ33231">
    <property type="protein sequence ID" value="PRQ33231"/>
    <property type="gene ID" value="RchiOBHm_Chr5g0055281"/>
</dbReference>
<dbReference type="GO" id="GO:0016592">
    <property type="term" value="C:mediator complex"/>
    <property type="evidence" value="ECO:0007669"/>
    <property type="project" value="InterPro"/>
</dbReference>
<dbReference type="STRING" id="74649.A0A2P6QGD2"/>
<organism evidence="7 8">
    <name type="scientific">Rosa chinensis</name>
    <name type="common">China rose</name>
    <dbReference type="NCBI Taxonomy" id="74649"/>
    <lineage>
        <taxon>Eukaryota</taxon>
        <taxon>Viridiplantae</taxon>
        <taxon>Streptophyta</taxon>
        <taxon>Embryophyta</taxon>
        <taxon>Tracheophyta</taxon>
        <taxon>Spermatophyta</taxon>
        <taxon>Magnoliopsida</taxon>
        <taxon>eudicotyledons</taxon>
        <taxon>Gunneridae</taxon>
        <taxon>Pentapetalae</taxon>
        <taxon>rosids</taxon>
        <taxon>fabids</taxon>
        <taxon>Rosales</taxon>
        <taxon>Rosaceae</taxon>
        <taxon>Rosoideae</taxon>
        <taxon>Rosoideae incertae sedis</taxon>
        <taxon>Rosa</taxon>
    </lineage>
</organism>
<comment type="caution">
    <text evidence="7">The sequence shown here is derived from an EMBL/GenBank/DDBJ whole genome shotgun (WGS) entry which is preliminary data.</text>
</comment>
<evidence type="ECO:0000256" key="4">
    <source>
        <dbReference type="ARBA" id="ARBA00023163"/>
    </source>
</evidence>
<name>A0A2P6QGD2_ROSCH</name>
<proteinExistence type="inferred from homology"/>
<evidence type="ECO:0000256" key="2">
    <source>
        <dbReference type="ARBA" id="ARBA00005389"/>
    </source>
</evidence>
<dbReference type="GO" id="GO:0003712">
    <property type="term" value="F:transcription coregulator activity"/>
    <property type="evidence" value="ECO:0007669"/>
    <property type="project" value="InterPro"/>
</dbReference>
<keyword evidence="8" id="KW-1185">Reference proteome</keyword>
<gene>
    <name evidence="6" type="primary">MED10</name>
    <name evidence="7" type="ORF">RchiOBHm_Chr5g0055281</name>
</gene>
<evidence type="ECO:0000256" key="5">
    <source>
        <dbReference type="ARBA" id="ARBA00023242"/>
    </source>
</evidence>
<evidence type="ECO:0000256" key="1">
    <source>
        <dbReference type="ARBA" id="ARBA00004123"/>
    </source>
</evidence>
<dbReference type="Pfam" id="PF09748">
    <property type="entry name" value="Med10"/>
    <property type="match status" value="1"/>
</dbReference>
<comment type="subcellular location">
    <subcellularLocation>
        <location evidence="1 6">Nucleus</location>
    </subcellularLocation>
</comment>
<keyword evidence="4 6" id="KW-0804">Transcription</keyword>
<comment type="similarity">
    <text evidence="2 6">Belongs to the Mediator complex subunit 10 family.</text>
</comment>
<dbReference type="EMBL" id="PDCK01000043">
    <property type="protein sequence ID" value="PRQ33231.1"/>
    <property type="molecule type" value="Genomic_DNA"/>
</dbReference>
<dbReference type="Proteomes" id="UP000238479">
    <property type="component" value="Chromosome 5"/>
</dbReference>
<comment type="function">
    <text evidence="6">Component of the Mediator complex, a coactivator involved in the regulated transcription of nearly all RNA polymerase II-dependent genes. Mediator functions as a bridge to convey information from gene-specific regulatory proteins to the basal RNA polymerase II transcription machinery. Mediator is recruited to promoters by direct interactions with regulatory proteins and serves as a scaffold for the assembly of a functional preinitiation complex with RNA polymerase II and the general transcription factors.</text>
</comment>
<sequence>MELDNMANLSDKCNFQIPMEVIKLIVDYGKNPDLLTRDLINSCNAKNEITKGKTDTFKANAEFTF</sequence>
<accession>A0A2P6QGD2</accession>
<evidence type="ECO:0000313" key="8">
    <source>
        <dbReference type="Proteomes" id="UP000238479"/>
    </source>
</evidence>
<protein>
    <recommendedName>
        <fullName evidence="6">Mediator of RNA polymerase II transcription subunit 10</fullName>
    </recommendedName>
    <alternativeName>
        <fullName evidence="6">Mediator complex subunit 10</fullName>
    </alternativeName>
</protein>
<dbReference type="InterPro" id="IPR019145">
    <property type="entry name" value="Mediator_Med10"/>
</dbReference>
<evidence type="ECO:0000256" key="3">
    <source>
        <dbReference type="ARBA" id="ARBA00023015"/>
    </source>
</evidence>